<comment type="caution">
    <text evidence="2">The sequence shown here is derived from an EMBL/GenBank/DDBJ whole genome shotgun (WGS) entry which is preliminary data.</text>
</comment>
<feature type="region of interest" description="Disordered" evidence="1">
    <location>
        <begin position="32"/>
        <end position="62"/>
    </location>
</feature>
<dbReference type="EMBL" id="NHYE01004182">
    <property type="protein sequence ID" value="PPQ85928.1"/>
    <property type="molecule type" value="Genomic_DNA"/>
</dbReference>
<proteinExistence type="predicted"/>
<name>A0A409X549_9AGAR</name>
<organism evidence="2 3">
    <name type="scientific">Gymnopilus dilepis</name>
    <dbReference type="NCBI Taxonomy" id="231916"/>
    <lineage>
        <taxon>Eukaryota</taxon>
        <taxon>Fungi</taxon>
        <taxon>Dikarya</taxon>
        <taxon>Basidiomycota</taxon>
        <taxon>Agaricomycotina</taxon>
        <taxon>Agaricomycetes</taxon>
        <taxon>Agaricomycetidae</taxon>
        <taxon>Agaricales</taxon>
        <taxon>Agaricineae</taxon>
        <taxon>Hymenogastraceae</taxon>
        <taxon>Gymnopilus</taxon>
    </lineage>
</organism>
<sequence length="442" mass="48510">SKQANQREVFRLTNAVVRTRRVKPSLPVERNANTFVGKPSESRSKSRVGAHPRDSISLTSSPSQQAAVANTLQLDLGSHSTAIPDKNQFLAAVENIVPGGSCKRCRADGLLCSLLYKINVPAIKKGSQPSYSKRACNACTVSKQECVWSCLFEPGQSRGLPHVDLNDTQAMHIFDRLQKAPTSSETNQKTLCTDDSASKSLKNGCGSNATVSPEFVRSNEAHLPDSFCMQEDVLKEHVTDDMTQASFDQLCAQYVFGQGEQQESSSICNNWVGLENIIYEQIEAMINVNNALASGLRLAVDTISSQPTDDISQPTRPGTQVQVIWRAESISHEILHVDYSVSSTCMLTPSTFGVQEEARTEHCINKPTQTTFDPLYAIGQAGHHDFSSTWADLETIIHRQIEAMADMNNLLQAQFDGGYQTVVCEGLQPFQRAPDVLPVTVF</sequence>
<reference evidence="2 3" key="1">
    <citation type="journal article" date="2018" name="Evol. Lett.">
        <title>Horizontal gene cluster transfer increased hallucinogenic mushroom diversity.</title>
        <authorList>
            <person name="Reynolds H.T."/>
            <person name="Vijayakumar V."/>
            <person name="Gluck-Thaler E."/>
            <person name="Korotkin H.B."/>
            <person name="Matheny P.B."/>
            <person name="Slot J.C."/>
        </authorList>
    </citation>
    <scope>NUCLEOTIDE SEQUENCE [LARGE SCALE GENOMIC DNA]</scope>
    <source>
        <strain evidence="2 3">SRW20</strain>
    </source>
</reference>
<dbReference type="InParanoid" id="A0A409X549"/>
<evidence type="ECO:0000256" key="1">
    <source>
        <dbReference type="SAM" id="MobiDB-lite"/>
    </source>
</evidence>
<keyword evidence="3" id="KW-1185">Reference proteome</keyword>
<feature type="non-terminal residue" evidence="2">
    <location>
        <position position="1"/>
    </location>
</feature>
<dbReference type="OrthoDB" id="3132159at2759"/>
<evidence type="ECO:0000313" key="3">
    <source>
        <dbReference type="Proteomes" id="UP000284706"/>
    </source>
</evidence>
<dbReference type="AlphaFoldDB" id="A0A409X549"/>
<gene>
    <name evidence="2" type="ORF">CVT26_000900</name>
</gene>
<dbReference type="Proteomes" id="UP000284706">
    <property type="component" value="Unassembled WGS sequence"/>
</dbReference>
<protein>
    <recommendedName>
        <fullName evidence="4">Zn(2)-C6 fungal-type domain-containing protein</fullName>
    </recommendedName>
</protein>
<accession>A0A409X549</accession>
<evidence type="ECO:0008006" key="4">
    <source>
        <dbReference type="Google" id="ProtNLM"/>
    </source>
</evidence>
<evidence type="ECO:0000313" key="2">
    <source>
        <dbReference type="EMBL" id="PPQ85928.1"/>
    </source>
</evidence>